<dbReference type="KEGG" id="gsb:GSUB_13290"/>
<gene>
    <name evidence="1" type="ORF">GSUB_13290</name>
</gene>
<dbReference type="AlphaFoldDB" id="A0A0B5FGP1"/>
<dbReference type="OrthoDB" id="9793997at2"/>
<organism evidence="1 2">
    <name type="scientific">Geoalkalibacter subterraneus</name>
    <dbReference type="NCBI Taxonomy" id="483547"/>
    <lineage>
        <taxon>Bacteria</taxon>
        <taxon>Pseudomonadati</taxon>
        <taxon>Thermodesulfobacteriota</taxon>
        <taxon>Desulfuromonadia</taxon>
        <taxon>Desulfuromonadales</taxon>
        <taxon>Geoalkalibacteraceae</taxon>
        <taxon>Geoalkalibacter</taxon>
    </lineage>
</organism>
<evidence type="ECO:0000313" key="2">
    <source>
        <dbReference type="Proteomes" id="UP000035036"/>
    </source>
</evidence>
<dbReference type="Pfam" id="PF04381">
    <property type="entry name" value="RdgC"/>
    <property type="match status" value="1"/>
</dbReference>
<dbReference type="HOGENOM" id="CLU_709501_0_0_7"/>
<dbReference type="STRING" id="483547.GSUB_13290"/>
<proteinExistence type="predicted"/>
<sequence length="391" mass="44388">MGITANSVNLVQYQVLEIPETGDSAEWARPLLEANAFASIDNSTEESAIGWATIDDPMNADFTDPRDFFRSPYLCFTLRQDRRRVPSALLRRRLKEAEAEFLSSHPTLLRVPKQKREELRESVHNSLLARTLPTPSTFDIAWNVERGLLFFTGTSSRAIEAFEGLFRQTFPELRLVARHPFAHARSVVNPDLQDTLEDLNQAATDAVVEMTEANAWLGQDFLYWLLYATVEGRDRFKVNQDGPAVRDELFTAFLDNRLVLTGLGDHGPQKITVAGPQENFSEVRAALARGKAISEATIHFEKMENEWKTNLKSEPFYFGSFKGPAVKLEKDEITDEKSEHEAVFLEKMHVLEEGMQLFDSLLAAFLRERLAEDWSARSEEMKAQLLSETSV</sequence>
<protein>
    <submittedName>
        <fullName evidence="1">Uncharacterized protein</fullName>
    </submittedName>
</protein>
<evidence type="ECO:0000313" key="1">
    <source>
        <dbReference type="EMBL" id="AJF07337.1"/>
    </source>
</evidence>
<name>A0A0B5FGP1_9BACT</name>
<dbReference type="RefSeq" id="WP_040201217.1">
    <property type="nucleotide sequence ID" value="NZ_CP010311.1"/>
</dbReference>
<accession>A0A0B5FGP1</accession>
<dbReference type="Proteomes" id="UP000035036">
    <property type="component" value="Chromosome"/>
</dbReference>
<dbReference type="InterPro" id="IPR007476">
    <property type="entry name" value="RdgC"/>
</dbReference>
<dbReference type="GO" id="GO:0006310">
    <property type="term" value="P:DNA recombination"/>
    <property type="evidence" value="ECO:0007669"/>
    <property type="project" value="InterPro"/>
</dbReference>
<keyword evidence="2" id="KW-1185">Reference proteome</keyword>
<dbReference type="EMBL" id="CP010311">
    <property type="protein sequence ID" value="AJF07337.1"/>
    <property type="molecule type" value="Genomic_DNA"/>
</dbReference>
<reference evidence="1 2" key="1">
    <citation type="journal article" date="2015" name="Genome Announc.">
        <title>Genomes of Geoalkalibacter ferrihydriticus Z-0531T and Geoalkalibacter subterraneus Red1T, Two Haloalkaliphilic Metal-Reducing Deltaproteobacteria.</title>
        <authorList>
            <person name="Badalamenti J.P."/>
            <person name="Krajmalnik-Brown R."/>
            <person name="Torres C.I."/>
            <person name="Bond D.R."/>
        </authorList>
    </citation>
    <scope>NUCLEOTIDE SEQUENCE [LARGE SCALE GENOMIC DNA]</scope>
    <source>
        <strain evidence="1 2">Red1</strain>
    </source>
</reference>